<reference evidence="4" key="1">
    <citation type="submission" date="2016-10" db="EMBL/GenBank/DDBJ databases">
        <authorList>
            <person name="Varghese N."/>
            <person name="Submissions S."/>
        </authorList>
    </citation>
    <scope>NUCLEOTIDE SEQUENCE [LARGE SCALE GENOMIC DNA]</scope>
    <source>
        <strain evidence="4">DSM 17044</strain>
    </source>
</reference>
<feature type="signal peptide" evidence="2">
    <location>
        <begin position="1"/>
        <end position="27"/>
    </location>
</feature>
<keyword evidence="2" id="KW-0732">Signal</keyword>
<dbReference type="AlphaFoldDB" id="A0A1H8CN02"/>
<dbReference type="RefSeq" id="WP_075010630.1">
    <property type="nucleotide sequence ID" value="NZ_FOAP01000027.1"/>
</dbReference>
<evidence type="ECO:0000313" key="4">
    <source>
        <dbReference type="Proteomes" id="UP000182719"/>
    </source>
</evidence>
<keyword evidence="1" id="KW-0812">Transmembrane</keyword>
<feature type="chain" id="PRO_5010332954" evidence="2">
    <location>
        <begin position="28"/>
        <end position="383"/>
    </location>
</feature>
<dbReference type="OrthoDB" id="5498792at2"/>
<proteinExistence type="predicted"/>
<dbReference type="Proteomes" id="UP000182719">
    <property type="component" value="Unassembled WGS sequence"/>
</dbReference>
<feature type="transmembrane region" description="Helical" evidence="1">
    <location>
        <begin position="121"/>
        <end position="143"/>
    </location>
</feature>
<keyword evidence="4" id="KW-1185">Reference proteome</keyword>
<keyword evidence="1" id="KW-0472">Membrane</keyword>
<dbReference type="EMBL" id="FOAP01000027">
    <property type="protein sequence ID" value="SEM96299.1"/>
    <property type="molecule type" value="Genomic_DNA"/>
</dbReference>
<evidence type="ECO:0000256" key="2">
    <source>
        <dbReference type="SAM" id="SignalP"/>
    </source>
</evidence>
<protein>
    <submittedName>
        <fullName evidence="3">Uncharacterized protein</fullName>
    </submittedName>
</protein>
<feature type="transmembrane region" description="Helical" evidence="1">
    <location>
        <begin position="59"/>
        <end position="80"/>
    </location>
</feature>
<sequence length="383" mass="39697">MTQPLSRWTRTLRVALALLAWPLGARAGEEGPLAPPAAPLASGVTEALGPESPRPPFQALPAALSVVPGLVFHGLGTWVAGDTGSAKRLFALEGAGLGLLAVGGVPIALTGASRRTIAPLYAVALTGASLVSISAAANLYAAVSPAFPPGAPARALPPVEVELGYQHVYDPAFDYRHFLSLGATARRDAVRLEGALHLAPGEGNTRVRLGGAYRLLGAPEGARAGAEGTALDVEGGVVFHRFGPEGFAMGGAEAGLRGRYDMARLSPRLEGSFAEVGAGFAYQGYSYFGPVSEDALHEQLLFSFGYGVYLGRGGPVRGEALLYYNHRKDDFAGGVKAAVGVLGLFGLRGRLFWSERWGVSAEMQAGSAYVARVAAVYALGGER</sequence>
<organism evidence="3 4">
    <name type="scientific">Stigmatella aurantiaca</name>
    <dbReference type="NCBI Taxonomy" id="41"/>
    <lineage>
        <taxon>Bacteria</taxon>
        <taxon>Pseudomonadati</taxon>
        <taxon>Myxococcota</taxon>
        <taxon>Myxococcia</taxon>
        <taxon>Myxococcales</taxon>
        <taxon>Cystobacterineae</taxon>
        <taxon>Archangiaceae</taxon>
        <taxon>Stigmatella</taxon>
    </lineage>
</organism>
<name>A0A1H8CN02_STIAU</name>
<feature type="transmembrane region" description="Helical" evidence="1">
    <location>
        <begin position="89"/>
        <end position="109"/>
    </location>
</feature>
<keyword evidence="1" id="KW-1133">Transmembrane helix</keyword>
<gene>
    <name evidence="3" type="ORF">SAMN05444354_12711</name>
</gene>
<evidence type="ECO:0000313" key="3">
    <source>
        <dbReference type="EMBL" id="SEM96299.1"/>
    </source>
</evidence>
<accession>A0A1H8CN02</accession>
<evidence type="ECO:0000256" key="1">
    <source>
        <dbReference type="SAM" id="Phobius"/>
    </source>
</evidence>